<gene>
    <name evidence="2" type="ORF">BCR44DRAFT_49407</name>
</gene>
<comment type="caution">
    <text evidence="2">The sequence shown here is derived from an EMBL/GenBank/DDBJ whole genome shotgun (WGS) entry which is preliminary data.</text>
</comment>
<dbReference type="EMBL" id="MCFL01000028">
    <property type="protein sequence ID" value="ORZ34470.1"/>
    <property type="molecule type" value="Genomic_DNA"/>
</dbReference>
<dbReference type="AlphaFoldDB" id="A0A1Y2HIP9"/>
<feature type="compositionally biased region" description="Low complexity" evidence="1">
    <location>
        <begin position="100"/>
        <end position="114"/>
    </location>
</feature>
<sequence length="182" mass="18019">MLATAPAVSNPSSPGRPAPPTKSAMKHKHIAPSTAVGVGVPDQPKSALTAGDTLPPLPASPRQQHHSAAVGSASNSPRSRTNSHGNRSGSGPHSRRASFSTASDSAPASGSPGTDAVQFLKHRTSQRKNSTSGASTPPSAAAAPDSPSSAPASAGSNGRKHRPAALQLGNHSTFASTAAPPV</sequence>
<reference evidence="2 3" key="1">
    <citation type="submission" date="2016-07" db="EMBL/GenBank/DDBJ databases">
        <title>Pervasive Adenine N6-methylation of Active Genes in Fungi.</title>
        <authorList>
            <consortium name="DOE Joint Genome Institute"/>
            <person name="Mondo S.J."/>
            <person name="Dannebaum R.O."/>
            <person name="Kuo R.C."/>
            <person name="Labutti K."/>
            <person name="Haridas S."/>
            <person name="Kuo A."/>
            <person name="Salamov A."/>
            <person name="Ahrendt S.R."/>
            <person name="Lipzen A."/>
            <person name="Sullivan W."/>
            <person name="Andreopoulos W.B."/>
            <person name="Clum A."/>
            <person name="Lindquist E."/>
            <person name="Daum C."/>
            <person name="Ramamoorthy G.K."/>
            <person name="Gryganskyi A."/>
            <person name="Culley D."/>
            <person name="Magnuson J.K."/>
            <person name="James T.Y."/>
            <person name="O'Malley M.A."/>
            <person name="Stajich J.E."/>
            <person name="Spatafora J.W."/>
            <person name="Visel A."/>
            <person name="Grigoriev I.V."/>
        </authorList>
    </citation>
    <scope>NUCLEOTIDE SEQUENCE [LARGE SCALE GENOMIC DNA]</scope>
    <source>
        <strain evidence="2 3">PL171</strain>
    </source>
</reference>
<keyword evidence="3" id="KW-1185">Reference proteome</keyword>
<evidence type="ECO:0000313" key="2">
    <source>
        <dbReference type="EMBL" id="ORZ34470.1"/>
    </source>
</evidence>
<dbReference type="Proteomes" id="UP000193411">
    <property type="component" value="Unassembled WGS sequence"/>
</dbReference>
<feature type="compositionally biased region" description="Low complexity" evidence="1">
    <location>
        <begin position="130"/>
        <end position="156"/>
    </location>
</feature>
<feature type="non-terminal residue" evidence="2">
    <location>
        <position position="182"/>
    </location>
</feature>
<evidence type="ECO:0000313" key="3">
    <source>
        <dbReference type="Proteomes" id="UP000193411"/>
    </source>
</evidence>
<feature type="compositionally biased region" description="Polar residues" evidence="1">
    <location>
        <begin position="72"/>
        <end position="91"/>
    </location>
</feature>
<proteinExistence type="predicted"/>
<organism evidence="2 3">
    <name type="scientific">Catenaria anguillulae PL171</name>
    <dbReference type="NCBI Taxonomy" id="765915"/>
    <lineage>
        <taxon>Eukaryota</taxon>
        <taxon>Fungi</taxon>
        <taxon>Fungi incertae sedis</taxon>
        <taxon>Blastocladiomycota</taxon>
        <taxon>Blastocladiomycetes</taxon>
        <taxon>Blastocladiales</taxon>
        <taxon>Catenariaceae</taxon>
        <taxon>Catenaria</taxon>
    </lineage>
</organism>
<name>A0A1Y2HIP9_9FUNG</name>
<evidence type="ECO:0000256" key="1">
    <source>
        <dbReference type="SAM" id="MobiDB-lite"/>
    </source>
</evidence>
<feature type="region of interest" description="Disordered" evidence="1">
    <location>
        <begin position="1"/>
        <end position="182"/>
    </location>
</feature>
<accession>A0A1Y2HIP9</accession>
<protein>
    <submittedName>
        <fullName evidence="2">Uncharacterized protein</fullName>
    </submittedName>
</protein>